<gene>
    <name evidence="1" type="ORF">GSLYS_00008498001</name>
</gene>
<comment type="caution">
    <text evidence="1">The sequence shown here is derived from an EMBL/GenBank/DDBJ whole genome shotgun (WGS) entry which is preliminary data.</text>
</comment>
<organism evidence="1 2">
    <name type="scientific">Lymnaea stagnalis</name>
    <name type="common">Great pond snail</name>
    <name type="synonym">Helix stagnalis</name>
    <dbReference type="NCBI Taxonomy" id="6523"/>
    <lineage>
        <taxon>Eukaryota</taxon>
        <taxon>Metazoa</taxon>
        <taxon>Spiralia</taxon>
        <taxon>Lophotrochozoa</taxon>
        <taxon>Mollusca</taxon>
        <taxon>Gastropoda</taxon>
        <taxon>Heterobranchia</taxon>
        <taxon>Euthyneura</taxon>
        <taxon>Panpulmonata</taxon>
        <taxon>Hygrophila</taxon>
        <taxon>Lymnaeoidea</taxon>
        <taxon>Lymnaeidae</taxon>
        <taxon>Lymnaea</taxon>
    </lineage>
</organism>
<accession>A0AAV2HM22</accession>
<dbReference type="AlphaFoldDB" id="A0AAV2HM22"/>
<sequence length="43" mass="4640">MLTSCSYPGLALCTAEKVAEYKGIPVDAVLKACRENTTKMYGI</sequence>
<name>A0AAV2HM22_LYMST</name>
<proteinExistence type="predicted"/>
<keyword evidence="2" id="KW-1185">Reference proteome</keyword>
<evidence type="ECO:0000313" key="1">
    <source>
        <dbReference type="EMBL" id="CAL1534538.1"/>
    </source>
</evidence>
<protein>
    <submittedName>
        <fullName evidence="1">Uncharacterized protein</fullName>
    </submittedName>
</protein>
<reference evidence="1 2" key="1">
    <citation type="submission" date="2024-04" db="EMBL/GenBank/DDBJ databases">
        <authorList>
            <consortium name="Genoscope - CEA"/>
            <person name="William W."/>
        </authorList>
    </citation>
    <scope>NUCLEOTIDE SEQUENCE [LARGE SCALE GENOMIC DNA]</scope>
</reference>
<dbReference type="Proteomes" id="UP001497497">
    <property type="component" value="Unassembled WGS sequence"/>
</dbReference>
<dbReference type="InterPro" id="IPR032466">
    <property type="entry name" value="Metal_Hydrolase"/>
</dbReference>
<dbReference type="EMBL" id="CAXITT010000175">
    <property type="protein sequence ID" value="CAL1534538.1"/>
    <property type="molecule type" value="Genomic_DNA"/>
</dbReference>
<evidence type="ECO:0000313" key="2">
    <source>
        <dbReference type="Proteomes" id="UP001497497"/>
    </source>
</evidence>
<dbReference type="SUPFAM" id="SSF51556">
    <property type="entry name" value="Metallo-dependent hydrolases"/>
    <property type="match status" value="1"/>
</dbReference>